<gene>
    <name evidence="1" type="ORF">ABB37_06370</name>
</gene>
<organism evidence="1 2">
    <name type="scientific">Leptomonas pyrrhocoris</name>
    <name type="common">Firebug parasite</name>
    <dbReference type="NCBI Taxonomy" id="157538"/>
    <lineage>
        <taxon>Eukaryota</taxon>
        <taxon>Discoba</taxon>
        <taxon>Euglenozoa</taxon>
        <taxon>Kinetoplastea</taxon>
        <taxon>Metakinetoplastina</taxon>
        <taxon>Trypanosomatida</taxon>
        <taxon>Trypanosomatidae</taxon>
        <taxon>Leishmaniinae</taxon>
        <taxon>Leptomonas</taxon>
    </lineage>
</organism>
<dbReference type="RefSeq" id="XP_015656647.1">
    <property type="nucleotide sequence ID" value="XM_015804669.1"/>
</dbReference>
<keyword evidence="2" id="KW-1185">Reference proteome</keyword>
<dbReference type="OMA" id="LCANTVC"/>
<name>A0A0N0VEK1_LEPPY</name>
<dbReference type="VEuPathDB" id="TriTrypDB:LpyrH10_14_0850"/>
<protein>
    <submittedName>
        <fullName evidence="1">Uncharacterized protein</fullName>
    </submittedName>
</protein>
<comment type="caution">
    <text evidence="1">The sequence shown here is derived from an EMBL/GenBank/DDBJ whole genome shotgun (WGS) entry which is preliminary data.</text>
</comment>
<evidence type="ECO:0000313" key="1">
    <source>
        <dbReference type="EMBL" id="KPA78208.1"/>
    </source>
</evidence>
<reference evidence="1 2" key="1">
    <citation type="submission" date="2015-07" db="EMBL/GenBank/DDBJ databases">
        <title>High-quality genome of monoxenous trypanosomatid Leptomonas pyrrhocoris.</title>
        <authorList>
            <person name="Flegontov P."/>
            <person name="Butenko A."/>
            <person name="Firsov S."/>
            <person name="Vlcek C."/>
            <person name="Logacheva M.D."/>
            <person name="Field M."/>
            <person name="Filatov D."/>
            <person name="Flegontova O."/>
            <person name="Gerasimov E."/>
            <person name="Jackson A.P."/>
            <person name="Kelly S."/>
            <person name="Opperdoes F."/>
            <person name="O'Reilly A."/>
            <person name="Votypka J."/>
            <person name="Yurchenko V."/>
            <person name="Lukes J."/>
        </authorList>
    </citation>
    <scope>NUCLEOTIDE SEQUENCE [LARGE SCALE GENOMIC DNA]</scope>
    <source>
        <strain evidence="1">H10</strain>
    </source>
</reference>
<dbReference type="EMBL" id="LGTL01000014">
    <property type="protein sequence ID" value="KPA78208.1"/>
    <property type="molecule type" value="Genomic_DNA"/>
</dbReference>
<dbReference type="OrthoDB" id="259849at2759"/>
<sequence length="721" mass="78245">MSHLSISKDGKLGCGSCFTSCQGNCVPGTINLFNGVGERAIVHPDHVAFSSFGVARSTRLGAESVYNPGDHVAMVYNDANTSFSTVIVRCDTWAVQWGVERSACLADARVVHLVNLCANTVCGIATSKSTTTPPGEQRVFIATRFDVPSTSRKANKEWRHFLAAPRIVVTGFENEGIVRVVAYDRNSFLLLTLKGSLALVRLNVDVLKSKQKTDVGLFEARLVGSKLRGVSAESRLVVYADDDADRAYAAIYSLGGSEVQLIQFSRNISESVDAPELAVVTEMTTGVPVDTLAFAGPFHLCFCSNRAQQNVQFCGLVPGAAALETMMFDPLTAPYEPLGVFYNDADERVVLLSSSLGCTTFAAASDVQKVSSIIETSLDFSAGPFGQDTLKTVSWSSVANPFRHHGPRTSRFAGKDSDQEDDGDVQVLEEATAHNAGRWTPLTLCYALASNNTPRGTDVAIFSVETAPFLHTRLIKQWHNATAGLKQVLGAVSTRSYTAVALPWNPRHIRRALRLLSQGELSALLHGIAVAISASERMSSSVAYADATTAAVGMALHVITLARQMGAALQPDDVKTVATMLRACRECGHELLRYASRMELLMESCLQQKAMSRILRRRPASTQGGDYDTATQDLERNFYGISAELQTERTLHTRYTFNTWAQHLASHESSHRSAGAGALRFLSLVKRGNESAGDRALSDWRRLGTAPHQDPVLDTFEQTLL</sequence>
<dbReference type="GeneID" id="26906659"/>
<proteinExistence type="predicted"/>
<evidence type="ECO:0000313" key="2">
    <source>
        <dbReference type="Proteomes" id="UP000037923"/>
    </source>
</evidence>
<dbReference type="Proteomes" id="UP000037923">
    <property type="component" value="Unassembled WGS sequence"/>
</dbReference>
<dbReference type="AlphaFoldDB" id="A0A0N0VEK1"/>
<accession>A0A0N0VEK1</accession>